<evidence type="ECO:0008006" key="5">
    <source>
        <dbReference type="Google" id="ProtNLM"/>
    </source>
</evidence>
<feature type="region of interest" description="Disordered" evidence="1">
    <location>
        <begin position="109"/>
        <end position="133"/>
    </location>
</feature>
<sequence>MKIRSILLASLIAAVPAIAPAQQPPRTATVIEKEKTAVAVADAVELQGVVTALDKGTRVLTIRGAAGNEMTVAAGPEINNFKKIKIGDLVTLSYAAALGVELRKGGGRLRERVESEQSASVKPGEKPGGETSRTVKIIADVTAVDPGAGTITLRGPQRSVDLVVKDKELLKDIRLGDQIAATYQELKLISIAPTPPPAPEPAPAPTAQ</sequence>
<comment type="caution">
    <text evidence="3">The sequence shown here is derived from an EMBL/GenBank/DDBJ whole genome shotgun (WGS) entry which is preliminary data.</text>
</comment>
<dbReference type="Proteomes" id="UP000808146">
    <property type="component" value="Unassembled WGS sequence"/>
</dbReference>
<reference evidence="4" key="1">
    <citation type="journal article" date="2021" name="Nat. Commun.">
        <title>Connecting structure to function with the recovery of over 1000 high-quality metagenome-assembled genomes from activated sludge using long-read sequencing.</title>
        <authorList>
            <person name="Singleton C.M."/>
            <person name="Petriglieri F."/>
            <person name="Kristensen J.M."/>
            <person name="Kirkegaard R.H."/>
            <person name="Michaelsen T.Y."/>
            <person name="Andersen M.H."/>
            <person name="Kondrotaite Z."/>
            <person name="Karst S.M."/>
            <person name="Dueholm M.S."/>
            <person name="Nielsen P.H."/>
            <person name="Albertsen M."/>
        </authorList>
    </citation>
    <scope>NUCLEOTIDE SEQUENCE [LARGE SCALE GENOMIC DNA]</scope>
</reference>
<name>A0A9D7LQB1_9RHOO</name>
<evidence type="ECO:0000313" key="3">
    <source>
        <dbReference type="EMBL" id="MBK8890519.1"/>
    </source>
</evidence>
<feature type="signal peptide" evidence="2">
    <location>
        <begin position="1"/>
        <end position="21"/>
    </location>
</feature>
<accession>A0A9D7LQB1</accession>
<organism evidence="3 4">
    <name type="scientific">Candidatus Dechloromonas phosphorivorans</name>
    <dbReference type="NCBI Taxonomy" id="2899244"/>
    <lineage>
        <taxon>Bacteria</taxon>
        <taxon>Pseudomonadati</taxon>
        <taxon>Pseudomonadota</taxon>
        <taxon>Betaproteobacteria</taxon>
        <taxon>Rhodocyclales</taxon>
        <taxon>Azonexaceae</taxon>
        <taxon>Dechloromonas</taxon>
    </lineage>
</organism>
<protein>
    <recommendedName>
        <fullName evidence="5">DUF5666 domain-containing protein</fullName>
    </recommendedName>
</protein>
<dbReference type="EMBL" id="JADKBR010000007">
    <property type="protein sequence ID" value="MBK8890519.1"/>
    <property type="molecule type" value="Genomic_DNA"/>
</dbReference>
<evidence type="ECO:0000313" key="4">
    <source>
        <dbReference type="Proteomes" id="UP000808146"/>
    </source>
</evidence>
<keyword evidence="2" id="KW-0732">Signal</keyword>
<dbReference type="AlphaFoldDB" id="A0A9D7LQB1"/>
<evidence type="ECO:0000256" key="2">
    <source>
        <dbReference type="SAM" id="SignalP"/>
    </source>
</evidence>
<feature type="chain" id="PRO_5039008483" description="DUF5666 domain-containing protein" evidence="2">
    <location>
        <begin position="22"/>
        <end position="208"/>
    </location>
</feature>
<proteinExistence type="predicted"/>
<gene>
    <name evidence="3" type="ORF">IPN75_08955</name>
</gene>
<evidence type="ECO:0000256" key="1">
    <source>
        <dbReference type="SAM" id="MobiDB-lite"/>
    </source>
</evidence>